<reference evidence="7 8" key="1">
    <citation type="submission" date="2021-06" db="EMBL/GenBank/DDBJ databases">
        <authorList>
            <person name="Sun Q."/>
            <person name="Li D."/>
        </authorList>
    </citation>
    <scope>NUCLEOTIDE SEQUENCE [LARGE SCALE GENOMIC DNA]</scope>
    <source>
        <strain evidence="7 8">MSJ-11</strain>
    </source>
</reference>
<evidence type="ECO:0000256" key="3">
    <source>
        <dbReference type="ARBA" id="ARBA00023125"/>
    </source>
</evidence>
<comment type="caution">
    <text evidence="7">The sequence shown here is derived from an EMBL/GenBank/DDBJ whole genome shotgun (WGS) entry which is preliminary data.</text>
</comment>
<dbReference type="EMBL" id="JAHLQF010000001">
    <property type="protein sequence ID" value="MBU5483142.1"/>
    <property type="molecule type" value="Genomic_DNA"/>
</dbReference>
<dbReference type="InterPro" id="IPR018062">
    <property type="entry name" value="HTH_AraC-typ_CS"/>
</dbReference>
<gene>
    <name evidence="7" type="ORF">KQI86_02310</name>
</gene>
<organism evidence="7 8">
    <name type="scientific">Clostridium mobile</name>
    <dbReference type="NCBI Taxonomy" id="2841512"/>
    <lineage>
        <taxon>Bacteria</taxon>
        <taxon>Bacillati</taxon>
        <taxon>Bacillota</taxon>
        <taxon>Clostridia</taxon>
        <taxon>Eubacteriales</taxon>
        <taxon>Clostridiaceae</taxon>
        <taxon>Clostridium</taxon>
    </lineage>
</organism>
<keyword evidence="5" id="KW-0326">Glycosidase</keyword>
<dbReference type="PANTHER" id="PTHR43280">
    <property type="entry name" value="ARAC-FAMILY TRANSCRIPTIONAL REGULATOR"/>
    <property type="match status" value="1"/>
</dbReference>
<dbReference type="Pfam" id="PF12833">
    <property type="entry name" value="HTH_18"/>
    <property type="match status" value="1"/>
</dbReference>
<sequence length="677" mass="81228">MRREYVDFLSNIPINVSYINIIEYPIHWHDCMEIIYCLKGRIKINIETETHIINEGELEIINFDEAHSITSVDKDNRILIFQIDTSFFNKYYNIENMFFYTESSAKDVQKHAKYEELRSYLSILLCEIAQRGEDYEDVIEDTLVDILYHLINNFHYLIYDEESLKENEEQFERYDRIIKYIYSNYNNKISLQDIARREYLSSHYLSYSMKNTVGYSFNDFLNLTRVEEAIKLLLDTDKTISEISEDLGFSHTRYFNKHFKKHYKCTPMQYRKKYKVDEEKFMQMKKFTAYPIKEALEEVSYYLQDYLRFNYEGKINRIDVVLSSEETLDKPWESLFVLGSVSKLFKEKNKKILKRMKEDINFSYVLLKDVISKENRKFYYWGEIKEVIQSLLDMDLRPAIYIEDYSVAFYSFLDYFEDIYSSYELEKWKFYLDHNMDDESKDKLKKYLIDYGLEVVEEDIKKPSYNKIHDSPFMLPYLIQRNLDNKFTNNNFYIIDEFNSEEIIDNEVFFGCNGLVNIQGIKKPSYYAYYFLSKLGDNVLSKGEGYIITEKDEEIQILLYTIKDNLKEENLDNIYYNFKKDKSTIENKYSINFEGLPCDYKVIKYEINEKKGSAYNNWVSMGKPKQINYDEINLFKTTSNPYIGLSYSRKSPIYNIVAKVEGYGAVLIILQKVQKHF</sequence>
<evidence type="ECO:0000256" key="4">
    <source>
        <dbReference type="ARBA" id="ARBA00023163"/>
    </source>
</evidence>
<keyword evidence="1" id="KW-0378">Hydrolase</keyword>
<proteinExistence type="predicted"/>
<dbReference type="SMART" id="SM00342">
    <property type="entry name" value="HTH_ARAC"/>
    <property type="match status" value="1"/>
</dbReference>
<dbReference type="InterPro" id="IPR018060">
    <property type="entry name" value="HTH_AraC"/>
</dbReference>
<dbReference type="RefSeq" id="WP_216437544.1">
    <property type="nucleotide sequence ID" value="NZ_JAHLQF010000001.1"/>
</dbReference>
<evidence type="ECO:0000256" key="1">
    <source>
        <dbReference type="ARBA" id="ARBA00022801"/>
    </source>
</evidence>
<keyword evidence="2" id="KW-0805">Transcription regulation</keyword>
<evidence type="ECO:0000256" key="2">
    <source>
        <dbReference type="ARBA" id="ARBA00023015"/>
    </source>
</evidence>
<evidence type="ECO:0000313" key="8">
    <source>
        <dbReference type="Proteomes" id="UP000726170"/>
    </source>
</evidence>
<evidence type="ECO:0000256" key="5">
    <source>
        <dbReference type="ARBA" id="ARBA00023295"/>
    </source>
</evidence>
<dbReference type="InterPro" id="IPR003313">
    <property type="entry name" value="AraC-bd"/>
</dbReference>
<keyword evidence="3" id="KW-0238">DNA-binding</keyword>
<dbReference type="Pfam" id="PF02311">
    <property type="entry name" value="AraC_binding"/>
    <property type="match status" value="1"/>
</dbReference>
<dbReference type="PANTHER" id="PTHR43280:SF34">
    <property type="entry name" value="ARAC-FAMILY TRANSCRIPTIONAL REGULATOR"/>
    <property type="match status" value="1"/>
</dbReference>
<dbReference type="PROSITE" id="PS01124">
    <property type="entry name" value="HTH_ARAC_FAMILY_2"/>
    <property type="match status" value="1"/>
</dbReference>
<evidence type="ECO:0000259" key="6">
    <source>
        <dbReference type="PROSITE" id="PS01124"/>
    </source>
</evidence>
<dbReference type="Pfam" id="PF01229">
    <property type="entry name" value="Glyco_hydro_39"/>
    <property type="match status" value="1"/>
</dbReference>
<name>A0ABS6EED4_9CLOT</name>
<accession>A0ABS6EED4</accession>
<evidence type="ECO:0000313" key="7">
    <source>
        <dbReference type="EMBL" id="MBU5483142.1"/>
    </source>
</evidence>
<dbReference type="InterPro" id="IPR049166">
    <property type="entry name" value="GH39_cat"/>
</dbReference>
<keyword evidence="8" id="KW-1185">Reference proteome</keyword>
<feature type="domain" description="HTH araC/xylS-type" evidence="6">
    <location>
        <begin position="175"/>
        <end position="273"/>
    </location>
</feature>
<dbReference type="Proteomes" id="UP000726170">
    <property type="component" value="Unassembled WGS sequence"/>
</dbReference>
<keyword evidence="4" id="KW-0804">Transcription</keyword>
<protein>
    <submittedName>
        <fullName evidence="7">Helix-turn-helix domain-containing protein</fullName>
    </submittedName>
</protein>
<dbReference type="PROSITE" id="PS00041">
    <property type="entry name" value="HTH_ARAC_FAMILY_1"/>
    <property type="match status" value="1"/>
</dbReference>